<dbReference type="InterPro" id="IPR029348">
    <property type="entry name" value="NTF-like"/>
</dbReference>
<accession>A0A0V8J2C5</accession>
<dbReference type="OrthoDB" id="2350973at2"/>
<feature type="domain" description="YgxA-like helix-turn-helix" evidence="2">
    <location>
        <begin position="225"/>
        <end position="285"/>
    </location>
</feature>
<dbReference type="EMBL" id="LNQN01000006">
    <property type="protein sequence ID" value="KSU81237.1"/>
    <property type="molecule type" value="Genomic_DNA"/>
</dbReference>
<dbReference type="Pfam" id="PF22339">
    <property type="entry name" value="YgxA-like_sub_bind"/>
    <property type="match status" value="1"/>
</dbReference>
<dbReference type="InterPro" id="IPR054515">
    <property type="entry name" value="YgxA-like_substrate-bd"/>
</dbReference>
<evidence type="ECO:0000259" key="1">
    <source>
        <dbReference type="Pfam" id="PF14540"/>
    </source>
</evidence>
<dbReference type="InterPro" id="IPR036388">
    <property type="entry name" value="WH-like_DNA-bd_sf"/>
</dbReference>
<dbReference type="InterPro" id="IPR043519">
    <property type="entry name" value="NT_sf"/>
</dbReference>
<dbReference type="InterPro" id="IPR041143">
    <property type="entry name" value="YgxA_HTH"/>
</dbReference>
<dbReference type="Gene3D" id="1.10.10.10">
    <property type="entry name" value="Winged helix-like DNA-binding domain superfamily/Winged helix DNA-binding domain"/>
    <property type="match status" value="1"/>
</dbReference>
<proteinExistence type="predicted"/>
<evidence type="ECO:0000313" key="5">
    <source>
        <dbReference type="Proteomes" id="UP000054099"/>
    </source>
</evidence>
<evidence type="ECO:0000313" key="4">
    <source>
        <dbReference type="EMBL" id="KSU81237.1"/>
    </source>
</evidence>
<feature type="domain" description="Nucleotidyltransferase-like" evidence="1">
    <location>
        <begin position="1"/>
        <end position="118"/>
    </location>
</feature>
<organism evidence="4 5">
    <name type="scientific">Fictibacillus enclensis</name>
    <dbReference type="NCBI Taxonomy" id="1017270"/>
    <lineage>
        <taxon>Bacteria</taxon>
        <taxon>Bacillati</taxon>
        <taxon>Bacillota</taxon>
        <taxon>Bacilli</taxon>
        <taxon>Bacillales</taxon>
        <taxon>Fictibacillaceae</taxon>
        <taxon>Fictibacillus</taxon>
    </lineage>
</organism>
<gene>
    <name evidence="4" type="ORF">AS030_17975</name>
</gene>
<evidence type="ECO:0008006" key="6">
    <source>
        <dbReference type="Google" id="ProtNLM"/>
    </source>
</evidence>
<protein>
    <recommendedName>
        <fullName evidence="6">Nucleotidyltransferase-like domain-containing protein</fullName>
    </recommendedName>
</protein>
<dbReference type="RefSeq" id="WP_061974233.1">
    <property type="nucleotide sequence ID" value="NZ_FMAV01000004.1"/>
</dbReference>
<dbReference type="Pfam" id="PF14540">
    <property type="entry name" value="NTF-like"/>
    <property type="match status" value="1"/>
</dbReference>
<evidence type="ECO:0000259" key="3">
    <source>
        <dbReference type="Pfam" id="PF22339"/>
    </source>
</evidence>
<dbReference type="AlphaFoldDB" id="A0A0V8J2C5"/>
<comment type="caution">
    <text evidence="4">The sequence shown here is derived from an EMBL/GenBank/DDBJ whole genome shotgun (WGS) entry which is preliminary data.</text>
</comment>
<name>A0A0V8J2C5_9BACL</name>
<feature type="domain" description="YgxA-like substrate binding" evidence="3">
    <location>
        <begin position="120"/>
        <end position="218"/>
    </location>
</feature>
<dbReference type="Proteomes" id="UP000054099">
    <property type="component" value="Unassembled WGS sequence"/>
</dbReference>
<dbReference type="Gene3D" id="3.30.460.10">
    <property type="entry name" value="Beta Polymerase, domain 2"/>
    <property type="match status" value="1"/>
</dbReference>
<dbReference type="Gene3D" id="1.20.120.330">
    <property type="entry name" value="Nucleotidyltransferases domain 2"/>
    <property type="match status" value="1"/>
</dbReference>
<sequence>MEDLLRPLYQERASNENTLGVLLIESNKPFSPLTDNFDSILFIIVTKGEKPWSVKHYEYGDKIAALHIVTEDQLNQWLLLGSNRRVVDWVVNGKVLFNRNEYITELRDRLDKFPVPERSKKITIEFGKLLRRFSDGKELFHSGQYLDSFNHILHALHHLARLAVIERGFHPEITVWNQVKVIEPQIYKLYEELITGNEPIEKRIELLLIASEFSISSKTKLGAGHLLSVFQEQNEWSVAELMEHHEVTDYSIDLTVLLEHLIERGIIHVIRQETKGKHLYHRHYTTKF</sequence>
<dbReference type="Pfam" id="PF18576">
    <property type="entry name" value="HTH_52"/>
    <property type="match status" value="1"/>
</dbReference>
<reference evidence="4 5" key="1">
    <citation type="journal article" date="2014" name="Antonie Van Leeuwenhoek">
        <title>Fictibacillus enclensis sp. nov., isolated from marine sediment.</title>
        <authorList>
            <person name="Dastager S.G."/>
            <person name="Mawlankar R."/>
            <person name="Srinivasan K."/>
            <person name="Tang S.K."/>
            <person name="Lee J.C."/>
            <person name="Ramana V.V."/>
            <person name="Shouche Y.S."/>
        </authorList>
    </citation>
    <scope>NUCLEOTIDE SEQUENCE [LARGE SCALE GENOMIC DNA]</scope>
    <source>
        <strain evidence="4 5">NIO-1003</strain>
    </source>
</reference>
<evidence type="ECO:0000259" key="2">
    <source>
        <dbReference type="Pfam" id="PF18576"/>
    </source>
</evidence>
<keyword evidence="5" id="KW-1185">Reference proteome</keyword>